<keyword evidence="1" id="KW-0812">Transmembrane</keyword>
<keyword evidence="1" id="KW-1133">Transmembrane helix</keyword>
<evidence type="ECO:0008006" key="4">
    <source>
        <dbReference type="Google" id="ProtNLM"/>
    </source>
</evidence>
<dbReference type="Pfam" id="PF13795">
    <property type="entry name" value="HupE_UreJ_2"/>
    <property type="match status" value="1"/>
</dbReference>
<reference evidence="2 3" key="1">
    <citation type="journal article" date="2015" name="Environ. Microbiol.">
        <title>Methane oxidation coupled to nitrate reduction under hypoxia by the Gammaproteobacterium Methylomonas denitrificans, sp. nov. type strain FJG1.</title>
        <authorList>
            <person name="Kits K.D."/>
            <person name="Klotz M.G."/>
            <person name="Stein L.Y."/>
        </authorList>
    </citation>
    <scope>NUCLEOTIDE SEQUENCE [LARGE SCALE GENOMIC DNA]</scope>
    <source>
        <strain evidence="2 3">FJG1</strain>
    </source>
</reference>
<feature type="transmembrane region" description="Helical" evidence="1">
    <location>
        <begin position="37"/>
        <end position="54"/>
    </location>
</feature>
<evidence type="ECO:0000313" key="2">
    <source>
        <dbReference type="EMBL" id="AMK77667.1"/>
    </source>
</evidence>
<evidence type="ECO:0000313" key="3">
    <source>
        <dbReference type="Proteomes" id="UP000030512"/>
    </source>
</evidence>
<dbReference type="KEGG" id="mdn:JT25_014470"/>
<gene>
    <name evidence="2" type="ORF">JT25_014470</name>
</gene>
<dbReference type="AlphaFoldDB" id="A0A126T6E7"/>
<protein>
    <recommendedName>
        <fullName evidence="4">HupE / UreJ protein</fullName>
    </recommendedName>
</protein>
<organism evidence="2 3">
    <name type="scientific">Methylomonas denitrificans</name>
    <dbReference type="NCBI Taxonomy" id="1538553"/>
    <lineage>
        <taxon>Bacteria</taxon>
        <taxon>Pseudomonadati</taxon>
        <taxon>Pseudomonadota</taxon>
        <taxon>Gammaproteobacteria</taxon>
        <taxon>Methylococcales</taxon>
        <taxon>Methylococcaceae</taxon>
        <taxon>Methylomonas</taxon>
    </lineage>
</organism>
<proteinExistence type="predicted"/>
<sequence length="233" mass="25799">MTSTTPGKTWLIGLSLVLFIISPAAFSHGVDANTERFLLANQGIAIGPFLYIGAKHMVTGYDHLLFLVGVIFFLFRTRDVLIYVSLFTLGHSLTLLFGVLSHISVNPFLIDAIIGLSIVYKGFDNLGGFQHLLGFQPNTQWAVMIFGLFHGFGLATKLQDFSLPEAGLWKNLLAFNVGVEIGQFLALLFILIALDFWRRHRSYYAFSTATNTLLMSGGLILFGYQITGYIIHG</sequence>
<name>A0A126T6E7_9GAMM</name>
<dbReference type="RefSeq" id="WP_036275689.1">
    <property type="nucleotide sequence ID" value="NZ_CP014476.1"/>
</dbReference>
<dbReference type="EMBL" id="CP014476">
    <property type="protein sequence ID" value="AMK77667.1"/>
    <property type="molecule type" value="Genomic_DNA"/>
</dbReference>
<dbReference type="Proteomes" id="UP000030512">
    <property type="component" value="Chromosome"/>
</dbReference>
<keyword evidence="3" id="KW-1185">Reference proteome</keyword>
<keyword evidence="1" id="KW-0472">Membrane</keyword>
<evidence type="ECO:0000256" key="1">
    <source>
        <dbReference type="SAM" id="Phobius"/>
    </source>
</evidence>
<dbReference type="InterPro" id="IPR032809">
    <property type="entry name" value="Put_HupE_UreJ"/>
</dbReference>
<feature type="transmembrane region" description="Helical" evidence="1">
    <location>
        <begin position="132"/>
        <end position="152"/>
    </location>
</feature>
<accession>A0A126T6E7</accession>
<dbReference type="STRING" id="1538553.JT25_014470"/>
<feature type="transmembrane region" description="Helical" evidence="1">
    <location>
        <begin position="172"/>
        <end position="197"/>
    </location>
</feature>
<feature type="transmembrane region" description="Helical" evidence="1">
    <location>
        <begin position="209"/>
        <end position="231"/>
    </location>
</feature>
<dbReference type="OrthoDB" id="9808870at2"/>